<evidence type="ECO:0000313" key="2">
    <source>
        <dbReference type="Proteomes" id="UP000031668"/>
    </source>
</evidence>
<dbReference type="Proteomes" id="UP000031668">
    <property type="component" value="Unassembled WGS sequence"/>
</dbReference>
<accession>A0A0C2M187</accession>
<proteinExistence type="predicted"/>
<comment type="caution">
    <text evidence="1">The sequence shown here is derived from an EMBL/GenBank/DDBJ whole genome shotgun (WGS) entry which is preliminary data.</text>
</comment>
<organism evidence="1 2">
    <name type="scientific">Thelohanellus kitauei</name>
    <name type="common">Myxosporean</name>
    <dbReference type="NCBI Taxonomy" id="669202"/>
    <lineage>
        <taxon>Eukaryota</taxon>
        <taxon>Metazoa</taxon>
        <taxon>Cnidaria</taxon>
        <taxon>Myxozoa</taxon>
        <taxon>Myxosporea</taxon>
        <taxon>Bivalvulida</taxon>
        <taxon>Platysporina</taxon>
        <taxon>Myxobolidae</taxon>
        <taxon>Thelohanellus</taxon>
    </lineage>
</organism>
<name>A0A0C2M187_THEKT</name>
<evidence type="ECO:0000313" key="1">
    <source>
        <dbReference type="EMBL" id="KII60825.1"/>
    </source>
</evidence>
<protein>
    <submittedName>
        <fullName evidence="1">Uncharacterized protein</fullName>
    </submittedName>
</protein>
<reference evidence="1 2" key="1">
    <citation type="journal article" date="2014" name="Genome Biol. Evol.">
        <title>The genome of the myxosporean Thelohanellus kitauei shows adaptations to nutrient acquisition within its fish host.</title>
        <authorList>
            <person name="Yang Y."/>
            <person name="Xiong J."/>
            <person name="Zhou Z."/>
            <person name="Huo F."/>
            <person name="Miao W."/>
            <person name="Ran C."/>
            <person name="Liu Y."/>
            <person name="Zhang J."/>
            <person name="Feng J."/>
            <person name="Wang M."/>
            <person name="Wang M."/>
            <person name="Wang L."/>
            <person name="Yao B."/>
        </authorList>
    </citation>
    <scope>NUCLEOTIDE SEQUENCE [LARGE SCALE GENOMIC DNA]</scope>
    <source>
        <strain evidence="1">Wuqing</strain>
    </source>
</reference>
<keyword evidence="2" id="KW-1185">Reference proteome</keyword>
<dbReference type="AlphaFoldDB" id="A0A0C2M187"/>
<gene>
    <name evidence="1" type="ORF">RF11_00537</name>
</gene>
<sequence length="208" mass="24099">MEMLFNVYRAPLLDERRKITFITGDIRDIAGWNKREISGPCFTNEWDAIKPDADQSCSFLNRTSMHSVFMSESLITSSSRFCLFRSTIRQSMISPRDVGIGFYALSKRVPKSHRKRSIAMSYFMYPLKRVLISLSVSSTIRFTQVRLKLMRFIASLLRTHKRFLTMMKNDRSLEGCIRVVFTIFKPAVDCTNFASCLFYSDLGTIHDP</sequence>
<dbReference type="EMBL" id="JWZT01005413">
    <property type="protein sequence ID" value="KII60825.1"/>
    <property type="molecule type" value="Genomic_DNA"/>
</dbReference>